<feature type="domain" description="DUF1266" evidence="1">
    <location>
        <begin position="56"/>
        <end position="248"/>
    </location>
</feature>
<gene>
    <name evidence="2" type="ORF">GCM10023224_43120</name>
</gene>
<dbReference type="Pfam" id="PF06889">
    <property type="entry name" value="DUF1266"/>
    <property type="match status" value="1"/>
</dbReference>
<reference evidence="3" key="1">
    <citation type="journal article" date="2019" name="Int. J. Syst. Evol. Microbiol.">
        <title>The Global Catalogue of Microorganisms (GCM) 10K type strain sequencing project: providing services to taxonomists for standard genome sequencing and annotation.</title>
        <authorList>
            <consortium name="The Broad Institute Genomics Platform"/>
            <consortium name="The Broad Institute Genome Sequencing Center for Infectious Disease"/>
            <person name="Wu L."/>
            <person name="Ma J."/>
        </authorList>
    </citation>
    <scope>NUCLEOTIDE SEQUENCE [LARGE SCALE GENOMIC DNA]</scope>
    <source>
        <strain evidence="3">JCM 18123</strain>
    </source>
</reference>
<accession>A0ABP9H0Z5</accession>
<proteinExistence type="predicted"/>
<name>A0ABP9H0Z5_9ACTN</name>
<dbReference type="InterPro" id="IPR009677">
    <property type="entry name" value="DUF1266"/>
</dbReference>
<evidence type="ECO:0000259" key="1">
    <source>
        <dbReference type="Pfam" id="PF06889"/>
    </source>
</evidence>
<protein>
    <recommendedName>
        <fullName evidence="1">DUF1266 domain-containing protein</fullName>
    </recommendedName>
</protein>
<dbReference type="Proteomes" id="UP001499993">
    <property type="component" value="Unassembled WGS sequence"/>
</dbReference>
<keyword evidence="3" id="KW-1185">Reference proteome</keyword>
<dbReference type="EMBL" id="BAABIK010000030">
    <property type="protein sequence ID" value="GAA4953492.1"/>
    <property type="molecule type" value="Genomic_DNA"/>
</dbReference>
<evidence type="ECO:0000313" key="2">
    <source>
        <dbReference type="EMBL" id="GAA4953492.1"/>
    </source>
</evidence>
<evidence type="ECO:0000313" key="3">
    <source>
        <dbReference type="Proteomes" id="UP001499993"/>
    </source>
</evidence>
<comment type="caution">
    <text evidence="2">The sequence shown here is derived from an EMBL/GenBank/DDBJ whole genome shotgun (WGS) entry which is preliminary data.</text>
</comment>
<organism evidence="2 3">
    <name type="scientific">Streptomonospora halophila</name>
    <dbReference type="NCBI Taxonomy" id="427369"/>
    <lineage>
        <taxon>Bacteria</taxon>
        <taxon>Bacillati</taxon>
        <taxon>Actinomycetota</taxon>
        <taxon>Actinomycetes</taxon>
        <taxon>Streptosporangiales</taxon>
        <taxon>Nocardiopsidaceae</taxon>
        <taxon>Streptomonospora</taxon>
    </lineage>
</organism>
<sequence>MQGSRLALNADPNGPFHGPLAHAYACAVHIQVANEAAWNSPGGCSCCTPEQKREGLREDWGIESPDDWMQQAEALIGGDSNAPAATLLELRMVASQSIGRPIDAGLWRDAIARVCEKGGMDDAVYQRLIDLAGTILDYEKRFTADGLLPPGGIVTATKAWDLGRGANMARWGVQCGYTDMQTSQWFAMRASEQALRYYTTWWDFSAGYILGRCLHFDQGAFSHWYTTPLEVHHLMMTHPHSPWLNLPFRG</sequence>